<feature type="domain" description="4Fe-4S ferredoxin-type" evidence="4">
    <location>
        <begin position="109"/>
        <end position="138"/>
    </location>
</feature>
<dbReference type="EMBL" id="FQXJ01000005">
    <property type="protein sequence ID" value="SHH82704.1"/>
    <property type="molecule type" value="Genomic_DNA"/>
</dbReference>
<protein>
    <submittedName>
        <fullName evidence="5">4Fe-4S dicluster domain-containing protein</fullName>
    </submittedName>
</protein>
<dbReference type="Pfam" id="PF00037">
    <property type="entry name" value="Fer4"/>
    <property type="match status" value="1"/>
</dbReference>
<dbReference type="SUPFAM" id="SSF56014">
    <property type="entry name" value="Nitrite and sulphite reductase 4Fe-4S domain-like"/>
    <property type="match status" value="1"/>
</dbReference>
<evidence type="ECO:0000313" key="6">
    <source>
        <dbReference type="Proteomes" id="UP000183954"/>
    </source>
</evidence>
<evidence type="ECO:0000256" key="1">
    <source>
        <dbReference type="ARBA" id="ARBA00022723"/>
    </source>
</evidence>
<keyword evidence="6" id="KW-1185">Reference proteome</keyword>
<evidence type="ECO:0000256" key="3">
    <source>
        <dbReference type="ARBA" id="ARBA00023014"/>
    </source>
</evidence>
<dbReference type="GO" id="GO:0016491">
    <property type="term" value="F:oxidoreductase activity"/>
    <property type="evidence" value="ECO:0007669"/>
    <property type="project" value="InterPro"/>
</dbReference>
<keyword evidence="1" id="KW-0479">Metal-binding</keyword>
<dbReference type="PROSITE" id="PS51379">
    <property type="entry name" value="4FE4S_FER_2"/>
    <property type="match status" value="2"/>
</dbReference>
<evidence type="ECO:0000259" key="4">
    <source>
        <dbReference type="PROSITE" id="PS51379"/>
    </source>
</evidence>
<dbReference type="SUPFAM" id="SSF54862">
    <property type="entry name" value="4Fe-4S ferredoxins"/>
    <property type="match status" value="1"/>
</dbReference>
<evidence type="ECO:0000256" key="2">
    <source>
        <dbReference type="ARBA" id="ARBA00023004"/>
    </source>
</evidence>
<sequence>MKQSGFQLEHCRPNCPKLARNWNTLFEALRTNLAELNIQETLERKFGQVLHHHIPKICIAGCPNGCSQPDIKDFGISGYVTPQITEAPCTECNACVRSCLEGAITLEQNGIVIDNNRCLSCGNCQSLCPSGTLTKGESGWNLRIGGRVGRHPRFASFAGQVSTNEEVIAWVLETIQNYIKNGLAQERLTHFLENRTDLV</sequence>
<evidence type="ECO:0000313" key="5">
    <source>
        <dbReference type="EMBL" id="SHH82704.1"/>
    </source>
</evidence>
<proteinExistence type="predicted"/>
<dbReference type="Proteomes" id="UP000183954">
    <property type="component" value="Unassembled WGS sequence"/>
</dbReference>
<keyword evidence="2" id="KW-0408">Iron</keyword>
<name>A0A1M5W691_9FIRM</name>
<dbReference type="AlphaFoldDB" id="A0A1M5W691"/>
<dbReference type="Gene3D" id="3.30.413.10">
    <property type="entry name" value="Sulfite Reductase Hemoprotein, domain 1"/>
    <property type="match status" value="1"/>
</dbReference>
<gene>
    <name evidence="5" type="ORF">SAMN02746098_01463</name>
</gene>
<accession>A0A1M5W691</accession>
<dbReference type="GO" id="GO:0046872">
    <property type="term" value="F:metal ion binding"/>
    <property type="evidence" value="ECO:0007669"/>
    <property type="project" value="UniProtKB-KW"/>
</dbReference>
<feature type="domain" description="4Fe-4S ferredoxin-type" evidence="4">
    <location>
        <begin position="80"/>
        <end position="108"/>
    </location>
</feature>
<dbReference type="InterPro" id="IPR045854">
    <property type="entry name" value="NO2/SO3_Rdtase_4Fe4S_sf"/>
</dbReference>
<dbReference type="PROSITE" id="PS00198">
    <property type="entry name" value="4FE4S_FER_1"/>
    <property type="match status" value="1"/>
</dbReference>
<dbReference type="GO" id="GO:0020037">
    <property type="term" value="F:heme binding"/>
    <property type="evidence" value="ECO:0007669"/>
    <property type="project" value="InterPro"/>
</dbReference>
<dbReference type="GO" id="GO:0051536">
    <property type="term" value="F:iron-sulfur cluster binding"/>
    <property type="evidence" value="ECO:0007669"/>
    <property type="project" value="UniProtKB-KW"/>
</dbReference>
<organism evidence="5 6">
    <name type="scientific">Desulfosporosinus lacus DSM 15449</name>
    <dbReference type="NCBI Taxonomy" id="1121420"/>
    <lineage>
        <taxon>Bacteria</taxon>
        <taxon>Bacillati</taxon>
        <taxon>Bacillota</taxon>
        <taxon>Clostridia</taxon>
        <taxon>Eubacteriales</taxon>
        <taxon>Desulfitobacteriaceae</taxon>
        <taxon>Desulfosporosinus</taxon>
    </lineage>
</organism>
<dbReference type="OrthoDB" id="9800558at2"/>
<dbReference type="InterPro" id="IPR017896">
    <property type="entry name" value="4Fe4S_Fe-S-bd"/>
</dbReference>
<dbReference type="Gene3D" id="3.30.70.20">
    <property type="match status" value="1"/>
</dbReference>
<reference evidence="6" key="1">
    <citation type="submission" date="2016-11" db="EMBL/GenBank/DDBJ databases">
        <authorList>
            <person name="Varghese N."/>
            <person name="Submissions S."/>
        </authorList>
    </citation>
    <scope>NUCLEOTIDE SEQUENCE [LARGE SCALE GENOMIC DNA]</scope>
    <source>
        <strain evidence="6">DSM 15449</strain>
    </source>
</reference>
<dbReference type="Pfam" id="PF01077">
    <property type="entry name" value="NIR_SIR"/>
    <property type="match status" value="1"/>
</dbReference>
<dbReference type="STRING" id="1121420.SAMN02746098_01463"/>
<dbReference type="RefSeq" id="WP_073028976.1">
    <property type="nucleotide sequence ID" value="NZ_FQXJ01000005.1"/>
</dbReference>
<dbReference type="InterPro" id="IPR017900">
    <property type="entry name" value="4Fe4S_Fe_S_CS"/>
</dbReference>
<keyword evidence="3" id="KW-0411">Iron-sulfur</keyword>
<dbReference type="InterPro" id="IPR006067">
    <property type="entry name" value="NO2/SO3_Rdtase_4Fe4S_dom"/>
</dbReference>